<comment type="caution">
    <text evidence="1">The sequence shown here is derived from an EMBL/GenBank/DDBJ whole genome shotgun (WGS) entry which is preliminary data.</text>
</comment>
<evidence type="ECO:0000313" key="2">
    <source>
        <dbReference type="Proteomes" id="UP001283361"/>
    </source>
</evidence>
<dbReference type="Proteomes" id="UP001283361">
    <property type="component" value="Unassembled WGS sequence"/>
</dbReference>
<proteinExistence type="predicted"/>
<evidence type="ECO:0000313" key="1">
    <source>
        <dbReference type="EMBL" id="KAK3777216.1"/>
    </source>
</evidence>
<name>A0AAE0ZYA8_9GAST</name>
<dbReference type="EMBL" id="JAWDGP010003107">
    <property type="protein sequence ID" value="KAK3777216.1"/>
    <property type="molecule type" value="Genomic_DNA"/>
</dbReference>
<protein>
    <submittedName>
        <fullName evidence="1">Uncharacterized protein</fullName>
    </submittedName>
</protein>
<reference evidence="1" key="1">
    <citation type="journal article" date="2023" name="G3 (Bethesda)">
        <title>A reference genome for the long-term kleptoplast-retaining sea slug Elysia crispata morphotype clarki.</title>
        <authorList>
            <person name="Eastman K.E."/>
            <person name="Pendleton A.L."/>
            <person name="Shaikh M.A."/>
            <person name="Suttiyut T."/>
            <person name="Ogas R."/>
            <person name="Tomko P."/>
            <person name="Gavelis G."/>
            <person name="Widhalm J.R."/>
            <person name="Wisecaver J.H."/>
        </authorList>
    </citation>
    <scope>NUCLEOTIDE SEQUENCE</scope>
    <source>
        <strain evidence="1">ECLA1</strain>
    </source>
</reference>
<dbReference type="AlphaFoldDB" id="A0AAE0ZYA8"/>
<keyword evidence="2" id="KW-1185">Reference proteome</keyword>
<accession>A0AAE0ZYA8</accession>
<gene>
    <name evidence="1" type="ORF">RRG08_047836</name>
</gene>
<sequence>MSRSAWPESVSTKLRTSPYPTPLPSTPVLVLAPAGRALTYWFS</sequence>
<organism evidence="1 2">
    <name type="scientific">Elysia crispata</name>
    <name type="common">lettuce slug</name>
    <dbReference type="NCBI Taxonomy" id="231223"/>
    <lineage>
        <taxon>Eukaryota</taxon>
        <taxon>Metazoa</taxon>
        <taxon>Spiralia</taxon>
        <taxon>Lophotrochozoa</taxon>
        <taxon>Mollusca</taxon>
        <taxon>Gastropoda</taxon>
        <taxon>Heterobranchia</taxon>
        <taxon>Euthyneura</taxon>
        <taxon>Panpulmonata</taxon>
        <taxon>Sacoglossa</taxon>
        <taxon>Placobranchoidea</taxon>
        <taxon>Plakobranchidae</taxon>
        <taxon>Elysia</taxon>
    </lineage>
</organism>